<dbReference type="EMBL" id="CP001958">
    <property type="protein sequence ID" value="ADG97313.1"/>
    <property type="molecule type" value="Genomic_DNA"/>
</dbReference>
<dbReference type="OrthoDB" id="9924024at2"/>
<feature type="transmembrane region" description="Helical" evidence="1">
    <location>
        <begin position="12"/>
        <end position="37"/>
    </location>
</feature>
<dbReference type="HOGENOM" id="CLU_1958043_0_0_11"/>
<dbReference type="STRING" id="640132.Srot_0834"/>
<evidence type="ECO:0008006" key="4">
    <source>
        <dbReference type="Google" id="ProtNLM"/>
    </source>
</evidence>
<dbReference type="KEGG" id="srt:Srot_0834"/>
<keyword evidence="1" id="KW-0472">Membrane</keyword>
<feature type="transmembrane region" description="Helical" evidence="1">
    <location>
        <begin position="107"/>
        <end position="125"/>
    </location>
</feature>
<dbReference type="RefSeq" id="WP_013137769.1">
    <property type="nucleotide sequence ID" value="NC_014168.1"/>
</dbReference>
<evidence type="ECO:0000256" key="1">
    <source>
        <dbReference type="SAM" id="Phobius"/>
    </source>
</evidence>
<gene>
    <name evidence="2" type="ordered locus">Srot_0834</name>
</gene>
<feature type="transmembrane region" description="Helical" evidence="1">
    <location>
        <begin position="49"/>
        <end position="70"/>
    </location>
</feature>
<keyword evidence="1" id="KW-1133">Transmembrane helix</keyword>
<evidence type="ECO:0000313" key="2">
    <source>
        <dbReference type="EMBL" id="ADG97313.1"/>
    </source>
</evidence>
<organism evidence="2 3">
    <name type="scientific">Segniliparus rotundus (strain ATCC BAA-972 / CDC 1076 / CIP 108378 / DSM 44985 / JCM 13578)</name>
    <dbReference type="NCBI Taxonomy" id="640132"/>
    <lineage>
        <taxon>Bacteria</taxon>
        <taxon>Bacillati</taxon>
        <taxon>Actinomycetota</taxon>
        <taxon>Actinomycetes</taxon>
        <taxon>Mycobacteriales</taxon>
        <taxon>Segniliparaceae</taxon>
        <taxon>Segniliparus</taxon>
    </lineage>
</organism>
<keyword evidence="3" id="KW-1185">Reference proteome</keyword>
<dbReference type="Proteomes" id="UP000002247">
    <property type="component" value="Chromosome"/>
</dbReference>
<evidence type="ECO:0000313" key="3">
    <source>
        <dbReference type="Proteomes" id="UP000002247"/>
    </source>
</evidence>
<dbReference type="AlphaFoldDB" id="D6ZE33"/>
<name>D6ZE33_SEGRD</name>
<proteinExistence type="predicted"/>
<sequence length="128" mass="13519">MPDNAAPGARALRVWNMVLLAALVALSAFAALTGAFFLPLWCNGMPCPVSALLCGALNVVIMLTATWAVPRAGLVPLLVWLLVCVACLMPGPRGGGNMLSAIPDWRVPFYLALGALPAALARRLLRRE</sequence>
<feature type="transmembrane region" description="Helical" evidence="1">
    <location>
        <begin position="77"/>
        <end position="95"/>
    </location>
</feature>
<keyword evidence="1" id="KW-0812">Transmembrane</keyword>
<reference evidence="2 3" key="1">
    <citation type="journal article" date="2010" name="Stand. Genomic Sci.">
        <title>Complete genome sequence of Segniliparus rotundus type strain (CDC 1076).</title>
        <authorList>
            <person name="Sikorski J."/>
            <person name="Lapidus A."/>
            <person name="Copeland A."/>
            <person name="Misra M."/>
            <person name="Glavina Del Rio T."/>
            <person name="Nolan M."/>
            <person name="Lucas S."/>
            <person name="Chen F."/>
            <person name="Tice H."/>
            <person name="Cheng J.F."/>
            <person name="Jando M."/>
            <person name="Schneider S."/>
            <person name="Bruce D."/>
            <person name="Goodwin L."/>
            <person name="Pitluck S."/>
            <person name="Liolios K."/>
            <person name="Mikhailova N."/>
            <person name="Pati A."/>
            <person name="Ivanova N."/>
            <person name="Mavromatis K."/>
            <person name="Chen A."/>
            <person name="Palaniappan K."/>
            <person name="Chertkov O."/>
            <person name="Land M."/>
            <person name="Hauser L."/>
            <person name="Chang Y.J."/>
            <person name="Jeffries C.D."/>
            <person name="Brettin T."/>
            <person name="Detter J.C."/>
            <person name="Han C."/>
            <person name="Rohde M."/>
            <person name="Goker M."/>
            <person name="Bristow J."/>
            <person name="Eisen J.A."/>
            <person name="Markowitz V."/>
            <person name="Hugenholtz P."/>
            <person name="Kyrpides N.C."/>
            <person name="Klenk H.P."/>
        </authorList>
    </citation>
    <scope>NUCLEOTIDE SEQUENCE [LARGE SCALE GENOMIC DNA]</scope>
    <source>
        <strain evidence="3">ATCC BAA-972 / CDC 1076 / CIP 108378 / DSM 44985 / JCM 13578</strain>
    </source>
</reference>
<accession>D6ZE33</accession>
<protein>
    <recommendedName>
        <fullName evidence="4">Integral membrane protein</fullName>
    </recommendedName>
</protein>